<gene>
    <name evidence="3" type="ORF">C0Q70_04903</name>
</gene>
<evidence type="ECO:0000313" key="3">
    <source>
        <dbReference type="EMBL" id="PVD33645.1"/>
    </source>
</evidence>
<evidence type="ECO:0000313" key="4">
    <source>
        <dbReference type="Proteomes" id="UP000245119"/>
    </source>
</evidence>
<feature type="compositionally biased region" description="Basic and acidic residues" evidence="1">
    <location>
        <begin position="249"/>
        <end position="264"/>
    </location>
</feature>
<keyword evidence="4" id="KW-1185">Reference proteome</keyword>
<protein>
    <submittedName>
        <fullName evidence="3">Uncharacterized protein</fullName>
    </submittedName>
</protein>
<reference evidence="3 4" key="1">
    <citation type="submission" date="2018-04" db="EMBL/GenBank/DDBJ databases">
        <title>The genome of golden apple snail Pomacea canaliculata provides insight into stress tolerance and invasive adaptation.</title>
        <authorList>
            <person name="Liu C."/>
            <person name="Liu B."/>
            <person name="Ren Y."/>
            <person name="Zhang Y."/>
            <person name="Wang H."/>
            <person name="Li S."/>
            <person name="Jiang F."/>
            <person name="Yin L."/>
            <person name="Zhang G."/>
            <person name="Qian W."/>
            <person name="Fan W."/>
        </authorList>
    </citation>
    <scope>NUCLEOTIDE SEQUENCE [LARGE SCALE GENOMIC DNA]</scope>
    <source>
        <strain evidence="3">SZHN2017</strain>
        <tissue evidence="3">Muscle</tissue>
    </source>
</reference>
<dbReference type="AlphaFoldDB" id="A0A2T7PJN7"/>
<evidence type="ECO:0000256" key="1">
    <source>
        <dbReference type="SAM" id="MobiDB-lite"/>
    </source>
</evidence>
<accession>A0A2T7PJN7</accession>
<feature type="region of interest" description="Disordered" evidence="1">
    <location>
        <begin position="142"/>
        <end position="188"/>
    </location>
</feature>
<keyword evidence="2" id="KW-0812">Transmembrane</keyword>
<comment type="caution">
    <text evidence="3">The sequence shown here is derived from an EMBL/GenBank/DDBJ whole genome shotgun (WGS) entry which is preliminary data.</text>
</comment>
<dbReference type="Proteomes" id="UP000245119">
    <property type="component" value="Linkage Group LG3"/>
</dbReference>
<dbReference type="EMBL" id="PZQS01000003">
    <property type="protein sequence ID" value="PVD33645.1"/>
    <property type="molecule type" value="Genomic_DNA"/>
</dbReference>
<name>A0A2T7PJN7_POMCA</name>
<keyword evidence="2" id="KW-1133">Transmembrane helix</keyword>
<sequence length="300" mass="32592">MCLSVSDETLVAETLVLAKTHGCVEKIESELEEELRRDSKGPPTDPLSKWRRKGDKVLKSKYVLLTVALFCVTDCALVLGELILDLHKVKDTLETSESAIREFKAKLHKAYPSQINDTDANISDVFELIVKSRIIWYNPHDNSSSSSNSSILSSASSLSPTNSSDASPASSDVAGVSSLSSGPSSSSSSSSFFALAAWTSHDKSHRRGTRSVSNANEVREYVVVVDDVRENLTSHVKPLPGGQGYDPEGEGHTHSQGTGHEKDGKHKKGHVYSLEEEVAHALHIVSLTMMACLVFEVSHF</sequence>
<dbReference type="OrthoDB" id="427456at2759"/>
<feature type="transmembrane region" description="Helical" evidence="2">
    <location>
        <begin position="62"/>
        <end position="84"/>
    </location>
</feature>
<evidence type="ECO:0000256" key="2">
    <source>
        <dbReference type="SAM" id="Phobius"/>
    </source>
</evidence>
<proteinExistence type="predicted"/>
<keyword evidence="2" id="KW-0472">Membrane</keyword>
<organism evidence="3 4">
    <name type="scientific">Pomacea canaliculata</name>
    <name type="common">Golden apple snail</name>
    <dbReference type="NCBI Taxonomy" id="400727"/>
    <lineage>
        <taxon>Eukaryota</taxon>
        <taxon>Metazoa</taxon>
        <taxon>Spiralia</taxon>
        <taxon>Lophotrochozoa</taxon>
        <taxon>Mollusca</taxon>
        <taxon>Gastropoda</taxon>
        <taxon>Caenogastropoda</taxon>
        <taxon>Architaenioglossa</taxon>
        <taxon>Ampullarioidea</taxon>
        <taxon>Ampullariidae</taxon>
        <taxon>Pomacea</taxon>
    </lineage>
</organism>
<feature type="region of interest" description="Disordered" evidence="1">
    <location>
        <begin position="234"/>
        <end position="267"/>
    </location>
</feature>